<accession>A0A1J5HQW3</accession>
<evidence type="ECO:0000256" key="1">
    <source>
        <dbReference type="SAM" id="Phobius"/>
    </source>
</evidence>
<keyword evidence="1" id="KW-1133">Transmembrane helix</keyword>
<dbReference type="AlphaFoldDB" id="A0A1J5HQW3"/>
<reference evidence="2 3" key="1">
    <citation type="journal article" date="2016" name="Environ. Microbiol.">
        <title>Genomic resolution of a cold subsurface aquifer community provides metabolic insights for novel microbes adapted to high CO concentrations.</title>
        <authorList>
            <person name="Probst A.J."/>
            <person name="Castelle C.J."/>
            <person name="Singh A."/>
            <person name="Brown C.T."/>
            <person name="Anantharaman K."/>
            <person name="Sharon I."/>
            <person name="Hug L.A."/>
            <person name="Burstein D."/>
            <person name="Emerson J.B."/>
            <person name="Thomas B.C."/>
            <person name="Banfield J.F."/>
        </authorList>
    </citation>
    <scope>NUCLEOTIDE SEQUENCE [LARGE SCALE GENOMIC DNA]</scope>
    <source>
        <strain evidence="2">CG2_30_35_20</strain>
    </source>
</reference>
<dbReference type="EMBL" id="MNZO01000040">
    <property type="protein sequence ID" value="OIP86819.1"/>
    <property type="molecule type" value="Genomic_DNA"/>
</dbReference>
<feature type="transmembrane region" description="Helical" evidence="1">
    <location>
        <begin position="7"/>
        <end position="25"/>
    </location>
</feature>
<proteinExistence type="predicted"/>
<protein>
    <submittedName>
        <fullName evidence="2">Uncharacterized protein</fullName>
    </submittedName>
</protein>
<keyword evidence="1" id="KW-0812">Transmembrane</keyword>
<evidence type="ECO:0000313" key="3">
    <source>
        <dbReference type="Proteomes" id="UP000182344"/>
    </source>
</evidence>
<dbReference type="Proteomes" id="UP000182344">
    <property type="component" value="Unassembled WGS sequence"/>
</dbReference>
<name>A0A1J5HQW3_9BACT</name>
<organism evidence="2 3">
    <name type="scientific">Candidatus Shapirobacteria bacterium CG2_30_35_20</name>
    <dbReference type="NCBI Taxonomy" id="1805376"/>
    <lineage>
        <taxon>Bacteria</taxon>
        <taxon>Candidatus Shapironibacteriota</taxon>
    </lineage>
</organism>
<keyword evidence="1" id="KW-0472">Membrane</keyword>
<gene>
    <name evidence="2" type="ORF">AUK05_02755</name>
</gene>
<comment type="caution">
    <text evidence="2">The sequence shown here is derived from an EMBL/GenBank/DDBJ whole genome shotgun (WGS) entry which is preliminary data.</text>
</comment>
<evidence type="ECO:0000313" key="2">
    <source>
        <dbReference type="EMBL" id="OIP86819.1"/>
    </source>
</evidence>
<dbReference type="STRING" id="1805376.AUK05_02755"/>
<sequence length="495" mass="51323">MINSVKNLIFFVIIITATVISIVYYPRPIKSAPPTSVKDTLSSSQLSYFARLGTGVSASDSLIRVALSGNPTNDTNNLFVGDTIGIGTTVTGLLTLYTVKDIGNTALFQINSPISQSNTFVNAAIISTHSAVHTFSFTPQSNFTGGYWEFLIKASNTAGEAINDGIPDSNGFDLGATTPSSGANGVGTRLKVTDVTCPSNWGIGATTAYNVGTTAVITSGVGTTATYHVISCYLGIGGTNQIGVGYTMTIGKDLASGSQLINPSPANTAEGSADVYTFYIRHRDSSSALFDGDTIQGKIALVEAVRVTATVDPTITFTIDATGVGTGSTACNSPAFGLNGANTTATQVAFGTLILDSANDLGHRLSAITNADNGYIVTVYEDGKMENITSGTTIPDTTCGGGGCTTSGVGTSWTSFTASGWGYTIQNLSVGTTIFSYGNYRPFGDGAANAQQIMKNIATPSATEQAYVCYRLTASSTQEAGNYENRLIYTATATF</sequence>